<evidence type="ECO:0000259" key="1">
    <source>
        <dbReference type="Pfam" id="PF00534"/>
    </source>
</evidence>
<name>A0A845R0A7_9CLOT</name>
<protein>
    <submittedName>
        <fullName evidence="3">Glycosyltransferase WbuB</fullName>
    </submittedName>
</protein>
<dbReference type="PANTHER" id="PTHR45947:SF3">
    <property type="entry name" value="SULFOQUINOVOSYL TRANSFERASE SQD2"/>
    <property type="match status" value="1"/>
</dbReference>
<reference evidence="3 4" key="1">
    <citation type="submission" date="2018-08" db="EMBL/GenBank/DDBJ databases">
        <title>Murine metabolic-syndrome-specific gut microbial biobank.</title>
        <authorList>
            <person name="Liu C."/>
        </authorList>
    </citation>
    <scope>NUCLEOTIDE SEQUENCE [LARGE SCALE GENOMIC DNA]</scope>
    <source>
        <strain evidence="3 4">583</strain>
    </source>
</reference>
<evidence type="ECO:0000313" key="4">
    <source>
        <dbReference type="Proteomes" id="UP000467132"/>
    </source>
</evidence>
<dbReference type="GO" id="GO:0016758">
    <property type="term" value="F:hexosyltransferase activity"/>
    <property type="evidence" value="ECO:0007669"/>
    <property type="project" value="TreeGrafter"/>
</dbReference>
<gene>
    <name evidence="3" type="ORF">D3Z33_14900</name>
</gene>
<organism evidence="3 4">
    <name type="scientific">Senegalia massiliensis</name>
    <dbReference type="NCBI Taxonomy" id="1720316"/>
    <lineage>
        <taxon>Bacteria</taxon>
        <taxon>Bacillati</taxon>
        <taxon>Bacillota</taxon>
        <taxon>Clostridia</taxon>
        <taxon>Eubacteriales</taxon>
        <taxon>Clostridiaceae</taxon>
        <taxon>Senegalia</taxon>
    </lineage>
</organism>
<keyword evidence="4" id="KW-1185">Reference proteome</keyword>
<dbReference type="Pfam" id="PF00534">
    <property type="entry name" value="Glycos_transf_1"/>
    <property type="match status" value="1"/>
</dbReference>
<evidence type="ECO:0000313" key="3">
    <source>
        <dbReference type="EMBL" id="NBI08145.1"/>
    </source>
</evidence>
<dbReference type="Proteomes" id="UP000467132">
    <property type="component" value="Unassembled WGS sequence"/>
</dbReference>
<feature type="domain" description="Glycosyltransferase subfamily 4-like N-terminal" evidence="2">
    <location>
        <begin position="92"/>
        <end position="201"/>
    </location>
</feature>
<proteinExistence type="predicted"/>
<sequence>MNVLLVTQHFPPEIGAASNRMNNIAYYLNEENINLTVLTSEPTYPNRDLYKNISWNKKDNNLENIEILRVQSFYNDYSSNKVKRIGLYLNFMIRGILDALKNKKKFDRIIVTSPPIFAVVIGVILKKRYKAKLILDIRDLWPDSVKELKLFKNEMILKPAYIFEDIMYRKADKIIINSKGFIEPLKSKGLDENKIIYIPNGIMKQELNKINNDFKKKNDIIEIVYAGTIGYAQGIDSLIEIAKNLRSHTNIRFKIIGTGVELEKIRDLIKSYNLNNIELLGVVSKDKVFRELSKCHIGFIHLKDIEVFKTVIPSKIFEYMLAKLPILAGVKGYIASMIYEKNIGLVSEPYDIKSMSENILKLANNEELRKKIIDNQSRLLKQEFIWDENIKKLIDLL</sequence>
<dbReference type="InterPro" id="IPR028098">
    <property type="entry name" value="Glyco_trans_4-like_N"/>
</dbReference>
<dbReference type="RefSeq" id="WP_160198610.1">
    <property type="nucleotide sequence ID" value="NZ_QXXA01000022.1"/>
</dbReference>
<dbReference type="CDD" id="cd03794">
    <property type="entry name" value="GT4_WbuB-like"/>
    <property type="match status" value="1"/>
</dbReference>
<dbReference type="InterPro" id="IPR001296">
    <property type="entry name" value="Glyco_trans_1"/>
</dbReference>
<dbReference type="Pfam" id="PF13579">
    <property type="entry name" value="Glyco_trans_4_4"/>
    <property type="match status" value="1"/>
</dbReference>
<dbReference type="EMBL" id="QXXA01000022">
    <property type="protein sequence ID" value="NBI08145.1"/>
    <property type="molecule type" value="Genomic_DNA"/>
</dbReference>
<dbReference type="PANTHER" id="PTHR45947">
    <property type="entry name" value="SULFOQUINOVOSYL TRANSFERASE SQD2"/>
    <property type="match status" value="1"/>
</dbReference>
<dbReference type="Gene3D" id="3.40.50.2000">
    <property type="entry name" value="Glycogen Phosphorylase B"/>
    <property type="match status" value="2"/>
</dbReference>
<comment type="caution">
    <text evidence="3">The sequence shown here is derived from an EMBL/GenBank/DDBJ whole genome shotgun (WGS) entry which is preliminary data.</text>
</comment>
<accession>A0A845R0A7</accession>
<feature type="domain" description="Glycosyl transferase family 1" evidence="1">
    <location>
        <begin position="212"/>
        <end position="375"/>
    </location>
</feature>
<dbReference type="SUPFAM" id="SSF53756">
    <property type="entry name" value="UDP-Glycosyltransferase/glycogen phosphorylase"/>
    <property type="match status" value="1"/>
</dbReference>
<dbReference type="AlphaFoldDB" id="A0A845R0A7"/>
<dbReference type="OrthoDB" id="9811902at2"/>
<evidence type="ECO:0000259" key="2">
    <source>
        <dbReference type="Pfam" id="PF13579"/>
    </source>
</evidence>
<dbReference type="InterPro" id="IPR050194">
    <property type="entry name" value="Glycosyltransferase_grp1"/>
</dbReference>
<keyword evidence="3" id="KW-0808">Transferase</keyword>